<feature type="compositionally biased region" description="Low complexity" evidence="2">
    <location>
        <begin position="78"/>
        <end position="91"/>
    </location>
</feature>
<feature type="coiled-coil region" evidence="1">
    <location>
        <begin position="26"/>
        <end position="53"/>
    </location>
</feature>
<dbReference type="EMBL" id="CP001100">
    <property type="protein sequence ID" value="ACF14866.1"/>
    <property type="molecule type" value="Genomic_DNA"/>
</dbReference>
<feature type="region of interest" description="Disordered" evidence="2">
    <location>
        <begin position="77"/>
        <end position="106"/>
    </location>
</feature>
<evidence type="ECO:0000256" key="1">
    <source>
        <dbReference type="SAM" id="Coils"/>
    </source>
</evidence>
<evidence type="ECO:0000313" key="3">
    <source>
        <dbReference type="EMBL" id="ACF14866.1"/>
    </source>
</evidence>
<sequence>MPGSVLKTSLKLQRKALYELKIASKLITERDRRRELELKIKAIEKLLDKAEDKVGGLPVNEVSSPQLTKEFVRFEQISTKSKSHSSSSFQSEPARERKPYDSGSGQSLFQGKVFDGTSSVGFAQRVMYVFAGLYSKLKYAFRKSAPESFSRGSSDTHPTNRKPPLSS</sequence>
<protein>
    <submittedName>
        <fullName evidence="3">Uncharacterized protein</fullName>
    </submittedName>
</protein>
<dbReference type="Proteomes" id="UP000001208">
    <property type="component" value="Chromosome"/>
</dbReference>
<proteinExistence type="predicted"/>
<dbReference type="AlphaFoldDB" id="B3QX56"/>
<reference evidence="3 4" key="1">
    <citation type="submission" date="2008-06" db="EMBL/GenBank/DDBJ databases">
        <title>Complete sequence of Chloroherpeton thalassium ATCC 35110.</title>
        <authorList>
            <consortium name="US DOE Joint Genome Institute"/>
            <person name="Lucas S."/>
            <person name="Copeland A."/>
            <person name="Lapidus A."/>
            <person name="Glavina del Rio T."/>
            <person name="Dalin E."/>
            <person name="Tice H."/>
            <person name="Bruce D."/>
            <person name="Goodwin L."/>
            <person name="Pitluck S."/>
            <person name="Schmutz J."/>
            <person name="Larimer F."/>
            <person name="Land M."/>
            <person name="Hauser L."/>
            <person name="Kyrpides N."/>
            <person name="Mikhailova N."/>
            <person name="Liu Z."/>
            <person name="Li T."/>
            <person name="Zhao F."/>
            <person name="Overmann J."/>
            <person name="Bryant D.A."/>
            <person name="Richardson P."/>
        </authorList>
    </citation>
    <scope>NUCLEOTIDE SEQUENCE [LARGE SCALE GENOMIC DNA]</scope>
    <source>
        <strain evidence="4">ATCC 35110 / GB-78</strain>
    </source>
</reference>
<dbReference type="HOGENOM" id="CLU_1591629_0_0_10"/>
<evidence type="ECO:0000256" key="2">
    <source>
        <dbReference type="SAM" id="MobiDB-lite"/>
    </source>
</evidence>
<name>B3QX56_CHLT3</name>
<organism evidence="3 4">
    <name type="scientific">Chloroherpeton thalassium (strain ATCC 35110 / GB-78)</name>
    <dbReference type="NCBI Taxonomy" id="517418"/>
    <lineage>
        <taxon>Bacteria</taxon>
        <taxon>Pseudomonadati</taxon>
        <taxon>Chlorobiota</taxon>
        <taxon>Chlorobiia</taxon>
        <taxon>Chlorobiales</taxon>
        <taxon>Chloroherpetonaceae</taxon>
        <taxon>Chloroherpeton</taxon>
    </lineage>
</organism>
<gene>
    <name evidence="3" type="ordered locus">Ctha_2417</name>
</gene>
<evidence type="ECO:0000313" key="4">
    <source>
        <dbReference type="Proteomes" id="UP000001208"/>
    </source>
</evidence>
<keyword evidence="4" id="KW-1185">Reference proteome</keyword>
<keyword evidence="1" id="KW-0175">Coiled coil</keyword>
<feature type="region of interest" description="Disordered" evidence="2">
    <location>
        <begin position="146"/>
        <end position="167"/>
    </location>
</feature>
<dbReference type="STRING" id="517418.Ctha_2417"/>
<accession>B3QX56</accession>
<dbReference type="KEGG" id="cts:Ctha_2417"/>